<dbReference type="InterPro" id="IPR002145">
    <property type="entry name" value="CopG"/>
</dbReference>
<feature type="domain" description="Ribbon-helix-helix protein CopG" evidence="1">
    <location>
        <begin position="8"/>
        <end position="48"/>
    </location>
</feature>
<dbReference type="KEGG" id="pis:Pisl_0949"/>
<dbReference type="Gene3D" id="1.10.1220.10">
    <property type="entry name" value="Met repressor-like"/>
    <property type="match status" value="1"/>
</dbReference>
<dbReference type="AlphaFoldDB" id="A1RT43"/>
<evidence type="ECO:0000313" key="3">
    <source>
        <dbReference type="Proteomes" id="UP000002595"/>
    </source>
</evidence>
<evidence type="ECO:0000313" key="2">
    <source>
        <dbReference type="EMBL" id="ABL88125.1"/>
    </source>
</evidence>
<dbReference type="OrthoDB" id="56938at2157"/>
<dbReference type="STRING" id="384616.Pisl_0949"/>
<dbReference type="GO" id="GO:0006355">
    <property type="term" value="P:regulation of DNA-templated transcription"/>
    <property type="evidence" value="ECO:0007669"/>
    <property type="project" value="InterPro"/>
</dbReference>
<dbReference type="InterPro" id="IPR010985">
    <property type="entry name" value="Ribbon_hlx_hlx"/>
</dbReference>
<dbReference type="EMBL" id="CP000504">
    <property type="protein sequence ID" value="ABL88125.1"/>
    <property type="molecule type" value="Genomic_DNA"/>
</dbReference>
<dbReference type="Proteomes" id="UP000002595">
    <property type="component" value="Chromosome"/>
</dbReference>
<proteinExistence type="predicted"/>
<dbReference type="Pfam" id="PF01402">
    <property type="entry name" value="RHH_1"/>
    <property type="match status" value="1"/>
</dbReference>
<name>A1RT43_PYRIL</name>
<accession>A1RT43</accession>
<dbReference type="RefSeq" id="WP_011762700.1">
    <property type="nucleotide sequence ID" value="NC_008701.1"/>
</dbReference>
<organism evidence="2 3">
    <name type="scientific">Pyrobaculum islandicum (strain DSM 4184 / JCM 9189 / GEO3)</name>
    <dbReference type="NCBI Taxonomy" id="384616"/>
    <lineage>
        <taxon>Archaea</taxon>
        <taxon>Thermoproteota</taxon>
        <taxon>Thermoprotei</taxon>
        <taxon>Thermoproteales</taxon>
        <taxon>Thermoproteaceae</taxon>
        <taxon>Pyrobaculum</taxon>
    </lineage>
</organism>
<protein>
    <submittedName>
        <fullName evidence="2">Transcriptional regulator, CopG/Arc/MetJ family</fullName>
    </submittedName>
</protein>
<evidence type="ECO:0000259" key="1">
    <source>
        <dbReference type="Pfam" id="PF01402"/>
    </source>
</evidence>
<dbReference type="eggNOG" id="arCOG01009">
    <property type="taxonomic scope" value="Archaea"/>
</dbReference>
<dbReference type="PANTHER" id="PTHR36215:SF1">
    <property type="entry name" value="BLL4998 PROTEIN"/>
    <property type="match status" value="1"/>
</dbReference>
<reference evidence="2" key="1">
    <citation type="submission" date="2006-12" db="EMBL/GenBank/DDBJ databases">
        <title>Complete sequence of Pyrobaculum islandicum DSM 4184.</title>
        <authorList>
            <person name="Copeland A."/>
            <person name="Lucas S."/>
            <person name="Lapidus A."/>
            <person name="Barry K."/>
            <person name="Detter J.C."/>
            <person name="Glavina del Rio T."/>
            <person name="Dalin E."/>
            <person name="Tice H."/>
            <person name="Pitluck S."/>
            <person name="Meincke L."/>
            <person name="Brettin T."/>
            <person name="Bruce D."/>
            <person name="Han C."/>
            <person name="Tapia R."/>
            <person name="Gilna P."/>
            <person name="Schmutz J."/>
            <person name="Larimer F."/>
            <person name="Land M."/>
            <person name="Hauser L."/>
            <person name="Kyrpides N."/>
            <person name="Mikhailova N."/>
            <person name="Cozen A.E."/>
            <person name="Fitz-Gibbon S.T."/>
            <person name="House C.H."/>
            <person name="Saltikov C."/>
            <person name="Lowe T."/>
            <person name="Richardson P."/>
        </authorList>
    </citation>
    <scope>NUCLEOTIDE SEQUENCE [LARGE SCALE GENOMIC DNA]</scope>
    <source>
        <strain evidence="2">DSM 4184</strain>
    </source>
</reference>
<dbReference type="SUPFAM" id="SSF47598">
    <property type="entry name" value="Ribbon-helix-helix"/>
    <property type="match status" value="1"/>
</dbReference>
<keyword evidence="3" id="KW-1185">Reference proteome</keyword>
<dbReference type="InterPro" id="IPR013321">
    <property type="entry name" value="Arc_rbn_hlx_hlx"/>
</dbReference>
<sequence length="50" mass="5911">MEYEKSVVTTVILPKHLVRKIDRLVTRGYFRSRGDVIKYAIENLLKKYAV</sequence>
<dbReference type="GeneID" id="4617715"/>
<dbReference type="CDD" id="cd22231">
    <property type="entry name" value="RHH_NikR_HicB-like"/>
    <property type="match status" value="1"/>
</dbReference>
<dbReference type="HOGENOM" id="CLU_3113213_0_0_2"/>
<gene>
    <name evidence="2" type="ordered locus">Pisl_0949</name>
</gene>
<dbReference type="PANTHER" id="PTHR36215">
    <property type="entry name" value="BLL4998 PROTEIN"/>
    <property type="match status" value="1"/>
</dbReference>